<reference evidence="1" key="1">
    <citation type="submission" date="2021-11" db="EMBL/GenBank/DDBJ databases">
        <authorList>
            <person name="Schell T."/>
        </authorList>
    </citation>
    <scope>NUCLEOTIDE SEQUENCE</scope>
    <source>
        <strain evidence="1">M5</strain>
    </source>
</reference>
<protein>
    <submittedName>
        <fullName evidence="1">Uncharacterized protein</fullName>
    </submittedName>
</protein>
<dbReference type="Proteomes" id="UP000789390">
    <property type="component" value="Unassembled WGS sequence"/>
</dbReference>
<comment type="caution">
    <text evidence="1">The sequence shown here is derived from an EMBL/GenBank/DDBJ whole genome shotgun (WGS) entry which is preliminary data.</text>
</comment>
<accession>A0A8J2RDQ8</accession>
<gene>
    <name evidence="1" type="ORF">DGAL_LOCUS4978</name>
</gene>
<dbReference type="EMBL" id="CAKKLH010000086">
    <property type="protein sequence ID" value="CAH0102558.1"/>
    <property type="molecule type" value="Genomic_DNA"/>
</dbReference>
<sequence length="101" mass="11132">MAQGLMDKFQSARQPAPKVIFGYSARFIAFYAPTCNASTNEPHPFYGIFMSRILTIIFVCDLNDVEMGKRAKFSELKLTGISNPSPVEINFKAGTSSTLST</sequence>
<organism evidence="1 2">
    <name type="scientific">Daphnia galeata</name>
    <dbReference type="NCBI Taxonomy" id="27404"/>
    <lineage>
        <taxon>Eukaryota</taxon>
        <taxon>Metazoa</taxon>
        <taxon>Ecdysozoa</taxon>
        <taxon>Arthropoda</taxon>
        <taxon>Crustacea</taxon>
        <taxon>Branchiopoda</taxon>
        <taxon>Diplostraca</taxon>
        <taxon>Cladocera</taxon>
        <taxon>Anomopoda</taxon>
        <taxon>Daphniidae</taxon>
        <taxon>Daphnia</taxon>
    </lineage>
</organism>
<proteinExistence type="predicted"/>
<evidence type="ECO:0000313" key="1">
    <source>
        <dbReference type="EMBL" id="CAH0102558.1"/>
    </source>
</evidence>
<keyword evidence="2" id="KW-1185">Reference proteome</keyword>
<dbReference type="AlphaFoldDB" id="A0A8J2RDQ8"/>
<evidence type="ECO:0000313" key="2">
    <source>
        <dbReference type="Proteomes" id="UP000789390"/>
    </source>
</evidence>
<name>A0A8J2RDQ8_9CRUS</name>